<name>A0A1H2QYQ0_9BACL</name>
<dbReference type="EMBL" id="FNNQ01000001">
    <property type="protein sequence ID" value="SDW12316.1"/>
    <property type="molecule type" value="Genomic_DNA"/>
</dbReference>
<comment type="similarity">
    <text evidence="1">Belongs to the peptidase S13 family.</text>
</comment>
<evidence type="ECO:0000313" key="3">
    <source>
        <dbReference type="EMBL" id="SDW12316.1"/>
    </source>
</evidence>
<keyword evidence="3" id="KW-0645">Protease</keyword>
<evidence type="ECO:0000256" key="1">
    <source>
        <dbReference type="ARBA" id="ARBA00006096"/>
    </source>
</evidence>
<dbReference type="InterPro" id="IPR012338">
    <property type="entry name" value="Beta-lactam/transpept-like"/>
</dbReference>
<dbReference type="PANTHER" id="PTHR30023:SF0">
    <property type="entry name" value="PENICILLIN-SENSITIVE CARBOXYPEPTIDASE A"/>
    <property type="match status" value="1"/>
</dbReference>
<accession>A0A1H2QYQ0</accession>
<dbReference type="Pfam" id="PF02113">
    <property type="entry name" value="Peptidase_S13"/>
    <property type="match status" value="1"/>
</dbReference>
<keyword evidence="3" id="KW-0121">Carboxypeptidase</keyword>
<evidence type="ECO:0000256" key="2">
    <source>
        <dbReference type="ARBA" id="ARBA00022801"/>
    </source>
</evidence>
<dbReference type="SUPFAM" id="SSF56601">
    <property type="entry name" value="beta-lactamase/transpeptidase-like"/>
    <property type="match status" value="1"/>
</dbReference>
<sequence length="439" mass="49116">MRDWLRAVEKLIIRWGIKSGERGARVGCALFCTRTGQWGAIDGDKLFLPASNNKLWTTAVALDQLGSHYRWMTQVGISHDMLTISGGGDPTFNEQDARMIAQRMWVRGMDKLPHRWIVNQAWCNEEPWGVGWRWDDLAEGYTARIESLIMEGNRILFKADPQGETPHLIPMQKLKTIKVTSHCMWTDGPSDMVVKRKDSANHFHLSGKLSRKEPEIAGAVWSGAQYFLEILRGACQQEGIQVPEYPEIREGNITQRKGMVLKHYSPLLSQVIQRVNRESDNLSAEILLRTLGKESRSEVCEEAGVNKVKKILHTWGLKGPECYVDGSGLSTYNLSSPNALAELLHLQLQHPDFPIFLDSLSRYGQYGTLAERASSLPAGIEVAAKTGSLANVRTLSGYLLENGYPIIGFSFLINGLVDEENGEGLQDDFLHELAALSKN</sequence>
<dbReference type="Gene3D" id="3.40.710.10">
    <property type="entry name" value="DD-peptidase/beta-lactamase superfamily"/>
    <property type="match status" value="2"/>
</dbReference>
<keyword evidence="4" id="KW-1185">Reference proteome</keyword>
<dbReference type="OrthoDB" id="9802627at2"/>
<organism evidence="3 4">
    <name type="scientific">Marininema mesophilum</name>
    <dbReference type="NCBI Taxonomy" id="1048340"/>
    <lineage>
        <taxon>Bacteria</taxon>
        <taxon>Bacillati</taxon>
        <taxon>Bacillota</taxon>
        <taxon>Bacilli</taxon>
        <taxon>Bacillales</taxon>
        <taxon>Thermoactinomycetaceae</taxon>
        <taxon>Marininema</taxon>
    </lineage>
</organism>
<evidence type="ECO:0000313" key="4">
    <source>
        <dbReference type="Proteomes" id="UP000198534"/>
    </source>
</evidence>
<dbReference type="GO" id="GO:0000270">
    <property type="term" value="P:peptidoglycan metabolic process"/>
    <property type="evidence" value="ECO:0007669"/>
    <property type="project" value="TreeGrafter"/>
</dbReference>
<dbReference type="PRINTS" id="PR00922">
    <property type="entry name" value="DADACBPTASE3"/>
</dbReference>
<reference evidence="3 4" key="1">
    <citation type="submission" date="2016-10" db="EMBL/GenBank/DDBJ databases">
        <authorList>
            <person name="de Groot N.N."/>
        </authorList>
    </citation>
    <scope>NUCLEOTIDE SEQUENCE [LARGE SCALE GENOMIC DNA]</scope>
    <source>
        <strain evidence="3 4">DSM 45610</strain>
    </source>
</reference>
<dbReference type="Proteomes" id="UP000198534">
    <property type="component" value="Unassembled WGS sequence"/>
</dbReference>
<dbReference type="PANTHER" id="PTHR30023">
    <property type="entry name" value="D-ALANYL-D-ALANINE CARBOXYPEPTIDASE"/>
    <property type="match status" value="1"/>
</dbReference>
<dbReference type="STRING" id="1048340.SAMN05444487_101336"/>
<dbReference type="AlphaFoldDB" id="A0A1H2QYQ0"/>
<keyword evidence="2" id="KW-0378">Hydrolase</keyword>
<gene>
    <name evidence="3" type="ORF">SAMN05444487_101336</name>
</gene>
<proteinExistence type="inferred from homology"/>
<dbReference type="GO" id="GO:0006508">
    <property type="term" value="P:proteolysis"/>
    <property type="evidence" value="ECO:0007669"/>
    <property type="project" value="InterPro"/>
</dbReference>
<dbReference type="GO" id="GO:0004185">
    <property type="term" value="F:serine-type carboxypeptidase activity"/>
    <property type="evidence" value="ECO:0007669"/>
    <property type="project" value="InterPro"/>
</dbReference>
<protein>
    <submittedName>
        <fullName evidence="3">D-alanyl-D-alanine carboxypeptidase / D-alanyl-D-alanine-endopeptidase (Penicillin-binding protein 4)</fullName>
    </submittedName>
</protein>
<dbReference type="NCBIfam" id="TIGR00666">
    <property type="entry name" value="PBP4"/>
    <property type="match status" value="1"/>
</dbReference>
<dbReference type="RefSeq" id="WP_091735117.1">
    <property type="nucleotide sequence ID" value="NZ_FNNQ01000001.1"/>
</dbReference>
<dbReference type="InterPro" id="IPR000667">
    <property type="entry name" value="Peptidase_S13"/>
</dbReference>